<protein>
    <submittedName>
        <fullName evidence="1">Uncharacterized protein</fullName>
    </submittedName>
</protein>
<comment type="caution">
    <text evidence="1">The sequence shown here is derived from an EMBL/GenBank/DDBJ whole genome shotgun (WGS) entry which is preliminary data.</text>
</comment>
<evidence type="ECO:0000313" key="1">
    <source>
        <dbReference type="EMBL" id="KAI9198619.1"/>
    </source>
</evidence>
<keyword evidence="2" id="KW-1185">Reference proteome</keyword>
<evidence type="ECO:0000313" key="2">
    <source>
        <dbReference type="Proteomes" id="UP001064489"/>
    </source>
</evidence>
<dbReference type="EMBL" id="JAJSOW010000002">
    <property type="protein sequence ID" value="KAI9198619.1"/>
    <property type="molecule type" value="Genomic_DNA"/>
</dbReference>
<dbReference type="Proteomes" id="UP001064489">
    <property type="component" value="Chromosome 13"/>
</dbReference>
<proteinExistence type="predicted"/>
<organism evidence="1 2">
    <name type="scientific">Acer negundo</name>
    <name type="common">Box elder</name>
    <dbReference type="NCBI Taxonomy" id="4023"/>
    <lineage>
        <taxon>Eukaryota</taxon>
        <taxon>Viridiplantae</taxon>
        <taxon>Streptophyta</taxon>
        <taxon>Embryophyta</taxon>
        <taxon>Tracheophyta</taxon>
        <taxon>Spermatophyta</taxon>
        <taxon>Magnoliopsida</taxon>
        <taxon>eudicotyledons</taxon>
        <taxon>Gunneridae</taxon>
        <taxon>Pentapetalae</taxon>
        <taxon>rosids</taxon>
        <taxon>malvids</taxon>
        <taxon>Sapindales</taxon>
        <taxon>Sapindaceae</taxon>
        <taxon>Hippocastanoideae</taxon>
        <taxon>Acereae</taxon>
        <taxon>Acer</taxon>
    </lineage>
</organism>
<sequence length="225" mass="25836">MKKVLTFCHNSESKISTINKQDLEIHSRTKILNMYIEAVEKKLNGIEGKARVIAEEEQDVKDRLTNLMIEGWCVVDKNGMGMVIEVSKKKEENENEKFKKEESKVEMMMMSSEEEMEVMSDLSGDDIDTNIEGLKEDMLSTLLDIKNGVIKTDHYGKNHLIDFLKAACGELDEEQVVVETIEDRDVKLGIQLSRLLVDLMIILSESVRVLEIFRTFRSSLEFHVC</sequence>
<name>A0AAD5P5I5_ACENE</name>
<gene>
    <name evidence="1" type="ORF">LWI28_019192</name>
</gene>
<accession>A0AAD5P5I5</accession>
<dbReference type="AlphaFoldDB" id="A0AAD5P5I5"/>
<reference evidence="1 2" key="1">
    <citation type="journal article" date="2022" name="Plant J.">
        <title>Strategies of tolerance reflected in two North American maple genomes.</title>
        <authorList>
            <person name="McEvoy S.L."/>
            <person name="Sezen U.U."/>
            <person name="Trouern-Trend A."/>
            <person name="McMahon S.M."/>
            <person name="Schaberg P.G."/>
            <person name="Yang J."/>
            <person name="Wegrzyn J.L."/>
            <person name="Swenson N.G."/>
        </authorList>
    </citation>
    <scope>NUCLEOTIDE SEQUENCE [LARGE SCALE GENOMIC DNA]</scope>
    <source>
        <strain evidence="1">91603</strain>
    </source>
</reference>